<evidence type="ECO:0000313" key="5">
    <source>
        <dbReference type="Proteomes" id="UP000626092"/>
    </source>
</evidence>
<dbReference type="InterPro" id="IPR002885">
    <property type="entry name" value="PPR_rpt"/>
</dbReference>
<dbReference type="Pfam" id="PF01535">
    <property type="entry name" value="PPR"/>
    <property type="match status" value="2"/>
</dbReference>
<dbReference type="OrthoDB" id="1560290at2759"/>
<feature type="repeat" description="PPR" evidence="3">
    <location>
        <begin position="9"/>
        <end position="43"/>
    </location>
</feature>
<organism evidence="4 5">
    <name type="scientific">Rhododendron simsii</name>
    <name type="common">Sims's rhododendron</name>
    <dbReference type="NCBI Taxonomy" id="118357"/>
    <lineage>
        <taxon>Eukaryota</taxon>
        <taxon>Viridiplantae</taxon>
        <taxon>Streptophyta</taxon>
        <taxon>Embryophyta</taxon>
        <taxon>Tracheophyta</taxon>
        <taxon>Spermatophyta</taxon>
        <taxon>Magnoliopsida</taxon>
        <taxon>eudicotyledons</taxon>
        <taxon>Gunneridae</taxon>
        <taxon>Pentapetalae</taxon>
        <taxon>asterids</taxon>
        <taxon>Ericales</taxon>
        <taxon>Ericaceae</taxon>
        <taxon>Ericoideae</taxon>
        <taxon>Rhodoreae</taxon>
        <taxon>Rhododendron</taxon>
    </lineage>
</organism>
<dbReference type="NCBIfam" id="TIGR00756">
    <property type="entry name" value="PPR"/>
    <property type="match status" value="1"/>
</dbReference>
<dbReference type="InterPro" id="IPR044179">
    <property type="entry name" value="PPR5-like"/>
</dbReference>
<evidence type="ECO:0000313" key="4">
    <source>
        <dbReference type="EMBL" id="KAF7150593.1"/>
    </source>
</evidence>
<dbReference type="AlphaFoldDB" id="A0A834HAL9"/>
<dbReference type="PANTHER" id="PTHR47874:SF7">
    <property type="entry name" value="BNAA05G30910D PROTEIN"/>
    <property type="match status" value="1"/>
</dbReference>
<protein>
    <recommendedName>
        <fullName evidence="6">Pentatricopeptide repeat-containing protein</fullName>
    </recommendedName>
</protein>
<dbReference type="InterPro" id="IPR011990">
    <property type="entry name" value="TPR-like_helical_dom_sf"/>
</dbReference>
<keyword evidence="2" id="KW-0677">Repeat</keyword>
<accession>A0A834HAL9</accession>
<dbReference type="PROSITE" id="PS51375">
    <property type="entry name" value="PPR"/>
    <property type="match status" value="1"/>
</dbReference>
<dbReference type="GO" id="GO:0003729">
    <property type="term" value="F:mRNA binding"/>
    <property type="evidence" value="ECO:0007669"/>
    <property type="project" value="InterPro"/>
</dbReference>
<evidence type="ECO:0008006" key="6">
    <source>
        <dbReference type="Google" id="ProtNLM"/>
    </source>
</evidence>
<dbReference type="EMBL" id="WJXA01000002">
    <property type="protein sequence ID" value="KAF7150593.1"/>
    <property type="molecule type" value="Genomic_DNA"/>
</dbReference>
<comment type="similarity">
    <text evidence="1">Belongs to the PPR family. P subfamily.</text>
</comment>
<proteinExistence type="inferred from homology"/>
<comment type="caution">
    <text evidence="4">The sequence shown here is derived from an EMBL/GenBank/DDBJ whole genome shotgun (WGS) entry which is preliminary data.</text>
</comment>
<evidence type="ECO:0000256" key="1">
    <source>
        <dbReference type="ARBA" id="ARBA00007626"/>
    </source>
</evidence>
<reference evidence="4" key="1">
    <citation type="submission" date="2019-11" db="EMBL/GenBank/DDBJ databases">
        <authorList>
            <person name="Liu Y."/>
            <person name="Hou J."/>
            <person name="Li T.-Q."/>
            <person name="Guan C.-H."/>
            <person name="Wu X."/>
            <person name="Wu H.-Z."/>
            <person name="Ling F."/>
            <person name="Zhang R."/>
            <person name="Shi X.-G."/>
            <person name="Ren J.-P."/>
            <person name="Chen E.-F."/>
            <person name="Sun J.-M."/>
        </authorList>
    </citation>
    <scope>NUCLEOTIDE SEQUENCE</scope>
    <source>
        <strain evidence="4">Adult_tree_wgs_1</strain>
        <tissue evidence="4">Leaves</tissue>
    </source>
</reference>
<evidence type="ECO:0000256" key="2">
    <source>
        <dbReference type="ARBA" id="ARBA00022737"/>
    </source>
</evidence>
<dbReference type="PANTHER" id="PTHR47874">
    <property type="entry name" value="EXPRESSED PROTEIN"/>
    <property type="match status" value="1"/>
</dbReference>
<name>A0A834HAL9_RHOSS</name>
<keyword evidence="5" id="KW-1185">Reference proteome</keyword>
<evidence type="ECO:0000256" key="3">
    <source>
        <dbReference type="PROSITE-ProRule" id="PRU00708"/>
    </source>
</evidence>
<sequence length="178" mass="20174">MAERLITPNTVTQNIVLSGYGKAGKLDQTEKVLSGMLEGATAKPDVWTMNMMEYMRKLSFPWTMSTYDNVIEVFSEAGDVKHMEYTFEQRRAEGMKADTKTFCCLVRGYGHAPVFHKIISTVQLAGKLEIPENTTFCNAIIFACAKAEDTMEMERVFERRKDKQSLPDSTTYSIMVPN</sequence>
<dbReference type="Proteomes" id="UP000626092">
    <property type="component" value="Unassembled WGS sequence"/>
</dbReference>
<gene>
    <name evidence="4" type="ORF">RHSIM_Rhsim02G0000400</name>
</gene>
<dbReference type="Gene3D" id="1.25.40.10">
    <property type="entry name" value="Tetratricopeptide repeat domain"/>
    <property type="match status" value="3"/>
</dbReference>